<dbReference type="Gene3D" id="3.30.360.10">
    <property type="entry name" value="Dihydrodipicolinate Reductase, domain 2"/>
    <property type="match status" value="1"/>
</dbReference>
<keyword evidence="2 5" id="KW-0560">Oxidoreductase</keyword>
<evidence type="ECO:0000256" key="3">
    <source>
        <dbReference type="RuleBase" id="RU000397"/>
    </source>
</evidence>
<dbReference type="GO" id="GO:0016620">
    <property type="term" value="F:oxidoreductase activity, acting on the aldehyde or oxo group of donors, NAD or NADP as acceptor"/>
    <property type="evidence" value="ECO:0007669"/>
    <property type="project" value="InterPro"/>
</dbReference>
<dbReference type="AlphaFoldDB" id="A0A5D4FXU8"/>
<dbReference type="InterPro" id="IPR020831">
    <property type="entry name" value="GlycerAld/Erythrose_P_DH"/>
</dbReference>
<dbReference type="EMBL" id="VSZI01000001">
    <property type="protein sequence ID" value="TYR20694.1"/>
    <property type="molecule type" value="Genomic_DNA"/>
</dbReference>
<dbReference type="Gene3D" id="3.40.50.720">
    <property type="entry name" value="NAD(P)-binding Rossmann-like Domain"/>
    <property type="match status" value="1"/>
</dbReference>
<dbReference type="RefSeq" id="WP_148812630.1">
    <property type="nucleotide sequence ID" value="NZ_VSZI01000001.1"/>
</dbReference>
<comment type="similarity">
    <text evidence="3">Belongs to the glyceraldehyde-3-phosphate dehydrogenase family.</text>
</comment>
<feature type="domain" description="Glyceraldehyde 3-phosphate dehydrogenase NAD(P) binding" evidence="4">
    <location>
        <begin position="134"/>
        <end position="298"/>
    </location>
</feature>
<evidence type="ECO:0000256" key="1">
    <source>
        <dbReference type="ARBA" id="ARBA00021022"/>
    </source>
</evidence>
<dbReference type="Pfam" id="PF00044">
    <property type="entry name" value="Gp_dh_N"/>
    <property type="match status" value="1"/>
</dbReference>
<dbReference type="InterPro" id="IPR020830">
    <property type="entry name" value="GlycerAld_3-P_DH_AS"/>
</dbReference>
<dbReference type="Pfam" id="PF02800">
    <property type="entry name" value="Gp_dh_C"/>
    <property type="match status" value="1"/>
</dbReference>
<gene>
    <name evidence="5" type="ORF">FYJ87_07125</name>
</gene>
<accession>A0A5D4FXU8</accession>
<name>A0A5D4FXU8_9CORY</name>
<dbReference type="SMART" id="SM00846">
    <property type="entry name" value="Gp_dh_N"/>
    <property type="match status" value="1"/>
</dbReference>
<evidence type="ECO:0000256" key="2">
    <source>
        <dbReference type="ARBA" id="ARBA00023002"/>
    </source>
</evidence>
<organism evidence="5 6">
    <name type="scientific">Corynebacterium urealyticum</name>
    <dbReference type="NCBI Taxonomy" id="43771"/>
    <lineage>
        <taxon>Bacteria</taxon>
        <taxon>Bacillati</taxon>
        <taxon>Actinomycetota</taxon>
        <taxon>Actinomycetes</taxon>
        <taxon>Mycobacteriales</taxon>
        <taxon>Corynebacteriaceae</taxon>
        <taxon>Corynebacterium</taxon>
    </lineage>
</organism>
<dbReference type="PANTHER" id="PTHR43454:SF1">
    <property type="entry name" value="GLYCERALDEHYDE 3-PHOSPHATE DEHYDROGENASE NAD(P) BINDING DOMAIN-CONTAINING PROTEIN"/>
    <property type="match status" value="1"/>
</dbReference>
<dbReference type="GO" id="GO:0051287">
    <property type="term" value="F:NAD binding"/>
    <property type="evidence" value="ECO:0007669"/>
    <property type="project" value="InterPro"/>
</dbReference>
<proteinExistence type="inferred from homology"/>
<dbReference type="InterPro" id="IPR020828">
    <property type="entry name" value="GlycerAld_3-P_DH_NAD(P)-bd"/>
</dbReference>
<dbReference type="Proteomes" id="UP000324726">
    <property type="component" value="Unassembled WGS sequence"/>
</dbReference>
<protein>
    <recommendedName>
        <fullName evidence="1">Glyceraldehyde-3-phosphate dehydrogenase</fullName>
    </recommendedName>
</protein>
<comment type="caution">
    <text evidence="5">The sequence shown here is derived from an EMBL/GenBank/DDBJ whole genome shotgun (WGS) entry which is preliminary data.</text>
</comment>
<dbReference type="SUPFAM" id="SSF55347">
    <property type="entry name" value="Glyceraldehyde-3-phosphate dehydrogenase-like, C-terminal domain"/>
    <property type="match status" value="1"/>
</dbReference>
<reference evidence="5 6" key="1">
    <citation type="submission" date="2019-08" db="EMBL/GenBank/DDBJ databases">
        <title>Draft genome of C. urealyticum strain VH4248.</title>
        <authorList>
            <person name="Navas J."/>
        </authorList>
    </citation>
    <scope>NUCLEOTIDE SEQUENCE [LARGE SCALE GENOMIC DNA]</scope>
    <source>
        <strain evidence="5 6">VH4248</strain>
    </source>
</reference>
<dbReference type="PRINTS" id="PR00078">
    <property type="entry name" value="G3PDHDRGNASE"/>
</dbReference>
<dbReference type="CDD" id="cd18126">
    <property type="entry name" value="GAPDH_I_C"/>
    <property type="match status" value="1"/>
</dbReference>
<evidence type="ECO:0000259" key="4">
    <source>
        <dbReference type="SMART" id="SM00846"/>
    </source>
</evidence>
<dbReference type="InterPro" id="IPR036291">
    <property type="entry name" value="NAD(P)-bd_dom_sf"/>
</dbReference>
<dbReference type="PROSITE" id="PS00071">
    <property type="entry name" value="GAPDH"/>
    <property type="match status" value="1"/>
</dbReference>
<dbReference type="SUPFAM" id="SSF51735">
    <property type="entry name" value="NAD(P)-binding Rossmann-fold domains"/>
    <property type="match status" value="1"/>
</dbReference>
<sequence>MSASASIDKQQADWNERVALAEKMIPLLGQLRREKNVVTSIFGRQLINVAETDILKQHRFARRITNNDLPIAHTMPILERIAELDLNTVAADLGALATAFEDKGGDFGDTAAIDEFLKEQFADVIGTRGDTPTTDVVLYGFGRIGRLLARILLAQSSEKAGPRLRAIVVRKNSEDDLQKRASLLRRDSVHGSFDGTIWVDEENNVIWANGTPIQVIYANKPSEIDYTQYGIDNAIVVDNTGVWRDREGLGQHLQAKGVARALLTAPGKGDIKNLVFGINHTDVDLDSEDDRILSAASCTTNGITPVLKVVNDKWGVDHGHVETVHAFTNDQNLIDNFHKGERRGRAATLNMVLTETGAAKAVSKALPEFEGKLTGNAIRVPTPDVSMAVLNLSMSREVTKDEVNNYLRDVSLVSELRQQVDYIDSPEVVSTDFVGSTHAGVVDGRATIAAGKNLVLYVWYDNEFGYSCQVVRIIEQLASAQHAVVPTRAALDTLN</sequence>
<dbReference type="InterPro" id="IPR020829">
    <property type="entry name" value="GlycerAld_3-P_DH_cat"/>
</dbReference>
<dbReference type="NCBIfam" id="NF006139">
    <property type="entry name" value="PRK08289.1"/>
    <property type="match status" value="1"/>
</dbReference>
<evidence type="ECO:0000313" key="6">
    <source>
        <dbReference type="Proteomes" id="UP000324726"/>
    </source>
</evidence>
<dbReference type="CDD" id="cd05214">
    <property type="entry name" value="GAPDH_I_N"/>
    <property type="match status" value="1"/>
</dbReference>
<evidence type="ECO:0000313" key="5">
    <source>
        <dbReference type="EMBL" id="TYR20694.1"/>
    </source>
</evidence>
<dbReference type="PANTHER" id="PTHR43454">
    <property type="entry name" value="GLYCERALDEHYDE-3-PHOSPHATE DEHYDROGENASE"/>
    <property type="match status" value="1"/>
</dbReference>